<reference evidence="1 2" key="1">
    <citation type="submission" date="2017-07" db="EMBL/GenBank/DDBJ databases">
        <title>Draft Genome Sequences of Select Purple Nonsulfur Bacteria.</title>
        <authorList>
            <person name="Lasarre B."/>
            <person name="Mckinlay J.B."/>
        </authorList>
    </citation>
    <scope>NUCLEOTIDE SEQUENCE [LARGE SCALE GENOMIC DNA]</scope>
    <source>
        <strain evidence="1 2">DSM 11290</strain>
    </source>
</reference>
<evidence type="ECO:0000313" key="2">
    <source>
        <dbReference type="Proteomes" id="UP000249299"/>
    </source>
</evidence>
<dbReference type="RefSeq" id="WP_111433614.1">
    <property type="nucleotide sequence ID" value="NZ_JACIGG010000009.1"/>
</dbReference>
<dbReference type="InterPro" id="IPR010775">
    <property type="entry name" value="DUF1365"/>
</dbReference>
<dbReference type="Pfam" id="PF07103">
    <property type="entry name" value="DUF1365"/>
    <property type="match status" value="1"/>
</dbReference>
<accession>A0A327JPH8</accession>
<dbReference type="Proteomes" id="UP000249299">
    <property type="component" value="Unassembled WGS sequence"/>
</dbReference>
<dbReference type="OrthoDB" id="9778801at2"/>
<protein>
    <recommendedName>
        <fullName evidence="3">DUF1365 domain-containing protein</fullName>
    </recommendedName>
</protein>
<evidence type="ECO:0008006" key="3">
    <source>
        <dbReference type="Google" id="ProtNLM"/>
    </source>
</evidence>
<evidence type="ECO:0000313" key="1">
    <source>
        <dbReference type="EMBL" id="RAI28359.1"/>
    </source>
</evidence>
<comment type="caution">
    <text evidence="1">The sequence shown here is derived from an EMBL/GenBank/DDBJ whole genome shotgun (WGS) entry which is preliminary data.</text>
</comment>
<dbReference type="PANTHER" id="PTHR33973:SF4">
    <property type="entry name" value="OS07G0153300 PROTEIN"/>
    <property type="match status" value="1"/>
</dbReference>
<sequence length="266" mass="30142">MTAAAFFEGIYNGTVVHKRVRPTRHALSYRVFSCLFDVDRLGDLDRRLRLFSYNRFNLVSLNDKDHSGDVPLGDYLRQVAEESGHGDGVTRFLMLCYPRVLGYVFNPLTVYYGLDGDDRVRLMVYEVSNTFGERMTYVLPTEPDAGDVIFQECEKRFYVSPFNAVEGRYQFHVTPPGDKITVGVALRTGDGPLMTAHFAGDFAPFTDGKLLKALARTGWMTVKVIAGIHYEALRLWLKGLSLKPRPAAPQPPITFVRHPREEGQER</sequence>
<proteinExistence type="predicted"/>
<dbReference type="PANTHER" id="PTHR33973">
    <property type="entry name" value="OS07G0153300 PROTEIN"/>
    <property type="match status" value="1"/>
</dbReference>
<dbReference type="EMBL" id="NPEV01000010">
    <property type="protein sequence ID" value="RAI28359.1"/>
    <property type="molecule type" value="Genomic_DNA"/>
</dbReference>
<name>A0A327JPH8_9HYPH</name>
<dbReference type="AlphaFoldDB" id="A0A327JPH8"/>
<keyword evidence="2" id="KW-1185">Reference proteome</keyword>
<gene>
    <name evidence="1" type="ORF">CH339_07010</name>
</gene>
<organism evidence="1 2">
    <name type="scientific">Rhodobium orientis</name>
    <dbReference type="NCBI Taxonomy" id="34017"/>
    <lineage>
        <taxon>Bacteria</taxon>
        <taxon>Pseudomonadati</taxon>
        <taxon>Pseudomonadota</taxon>
        <taxon>Alphaproteobacteria</taxon>
        <taxon>Hyphomicrobiales</taxon>
        <taxon>Rhodobiaceae</taxon>
        <taxon>Rhodobium</taxon>
    </lineage>
</organism>